<name>A0A542E0B7_9MICO</name>
<dbReference type="GO" id="GO:0016874">
    <property type="term" value="F:ligase activity"/>
    <property type="evidence" value="ECO:0007669"/>
    <property type="project" value="UniProtKB-KW"/>
</dbReference>
<dbReference type="RefSeq" id="WP_141848262.1">
    <property type="nucleotide sequence ID" value="NZ_BAAAPR010000003.1"/>
</dbReference>
<keyword evidence="1" id="KW-0436">Ligase</keyword>
<reference evidence="1 2" key="1">
    <citation type="submission" date="2019-06" db="EMBL/GenBank/DDBJ databases">
        <title>Sequencing the genomes of 1000 actinobacteria strains.</title>
        <authorList>
            <person name="Klenk H.-P."/>
        </authorList>
    </citation>
    <scope>NUCLEOTIDE SEQUENCE [LARGE SCALE GENOMIC DNA]</scope>
    <source>
        <strain evidence="1 2">DSM 18607</strain>
    </source>
</reference>
<dbReference type="Gene3D" id="3.90.1140.10">
    <property type="entry name" value="Cyclic phosphodiesterase"/>
    <property type="match status" value="1"/>
</dbReference>
<accession>A0A542E0B7</accession>
<dbReference type="EMBL" id="VFMN01000001">
    <property type="protein sequence ID" value="TQJ08791.1"/>
    <property type="molecule type" value="Genomic_DNA"/>
</dbReference>
<evidence type="ECO:0000313" key="1">
    <source>
        <dbReference type="EMBL" id="TQJ08791.1"/>
    </source>
</evidence>
<evidence type="ECO:0000313" key="2">
    <source>
        <dbReference type="Proteomes" id="UP000317893"/>
    </source>
</evidence>
<organism evidence="1 2">
    <name type="scientific">Lapillicoccus jejuensis</name>
    <dbReference type="NCBI Taxonomy" id="402171"/>
    <lineage>
        <taxon>Bacteria</taxon>
        <taxon>Bacillati</taxon>
        <taxon>Actinomycetota</taxon>
        <taxon>Actinomycetes</taxon>
        <taxon>Micrococcales</taxon>
        <taxon>Intrasporangiaceae</taxon>
        <taxon>Lapillicoccus</taxon>
    </lineage>
</organism>
<sequence>MILFAAVVPPPPVVEAALARVRRALAPAPAPPRRWWQRGGRSTAEAAPPIEVLPADRVVLTVARFGNLTTPDAHRLTSALVEAATDWSTPTVRIAGASVWESSRIPQLALDLSGDLDGLHGIARDVRATVQGLGLFLDRRDFRPSLPVAPLPEGGADDEVAAVAAAVAGEVGEPFTVTHLSLLRQATETSPLLEHARVPLSSDAAGCV</sequence>
<dbReference type="AlphaFoldDB" id="A0A542E0B7"/>
<dbReference type="Proteomes" id="UP000317893">
    <property type="component" value="Unassembled WGS sequence"/>
</dbReference>
<protein>
    <submittedName>
        <fullName evidence="1">2'-5' RNA ligase</fullName>
    </submittedName>
</protein>
<proteinExistence type="predicted"/>
<keyword evidence="2" id="KW-1185">Reference proteome</keyword>
<comment type="caution">
    <text evidence="1">The sequence shown here is derived from an EMBL/GenBank/DDBJ whole genome shotgun (WGS) entry which is preliminary data.</text>
</comment>
<dbReference type="OrthoDB" id="4860114at2"/>
<dbReference type="InterPro" id="IPR009097">
    <property type="entry name" value="Cyclic_Pdiesterase"/>
</dbReference>
<gene>
    <name evidence="1" type="ORF">FB458_1883</name>
</gene>
<dbReference type="SUPFAM" id="SSF55144">
    <property type="entry name" value="LigT-like"/>
    <property type="match status" value="1"/>
</dbReference>